<dbReference type="Proteomes" id="UP001266305">
    <property type="component" value="Unassembled WGS sequence"/>
</dbReference>
<feature type="region of interest" description="Disordered" evidence="1">
    <location>
        <begin position="1"/>
        <end position="41"/>
    </location>
</feature>
<feature type="region of interest" description="Disordered" evidence="1">
    <location>
        <begin position="54"/>
        <end position="76"/>
    </location>
</feature>
<comment type="caution">
    <text evidence="2">The sequence shown here is derived from an EMBL/GenBank/DDBJ whole genome shotgun (WGS) entry which is preliminary data.</text>
</comment>
<accession>A0ABQ9V6L9</accession>
<sequence>ERSPQSPPPCWGGAFPTAPAPQASREEHPSRGPAVSPRRLRTRARPLCAPCFPLPAPSRASWRQTSLRSRPESAFR</sequence>
<evidence type="ECO:0000256" key="1">
    <source>
        <dbReference type="SAM" id="MobiDB-lite"/>
    </source>
</evidence>
<proteinExistence type="predicted"/>
<dbReference type="EMBL" id="JASSZA010000008">
    <property type="protein sequence ID" value="KAK2104881.1"/>
    <property type="molecule type" value="Genomic_DNA"/>
</dbReference>
<evidence type="ECO:0000313" key="3">
    <source>
        <dbReference type="Proteomes" id="UP001266305"/>
    </source>
</evidence>
<keyword evidence="3" id="KW-1185">Reference proteome</keyword>
<gene>
    <name evidence="2" type="ORF">P7K49_018737</name>
</gene>
<protein>
    <submittedName>
        <fullName evidence="2">Uncharacterized protein</fullName>
    </submittedName>
</protein>
<feature type="non-terminal residue" evidence="2">
    <location>
        <position position="76"/>
    </location>
</feature>
<reference evidence="2 3" key="1">
    <citation type="submission" date="2023-05" db="EMBL/GenBank/DDBJ databases">
        <title>B98-5 Cell Line De Novo Hybrid Assembly: An Optical Mapping Approach.</title>
        <authorList>
            <person name="Kananen K."/>
            <person name="Auerbach J.A."/>
            <person name="Kautto E."/>
            <person name="Blachly J.S."/>
        </authorList>
    </citation>
    <scope>NUCLEOTIDE SEQUENCE [LARGE SCALE GENOMIC DNA]</scope>
    <source>
        <strain evidence="2">B95-8</strain>
        <tissue evidence="2">Cell line</tissue>
    </source>
</reference>
<evidence type="ECO:0000313" key="2">
    <source>
        <dbReference type="EMBL" id="KAK2104881.1"/>
    </source>
</evidence>
<name>A0ABQ9V6L9_SAGOE</name>
<organism evidence="2 3">
    <name type="scientific">Saguinus oedipus</name>
    <name type="common">Cotton-top tamarin</name>
    <name type="synonym">Oedipomidas oedipus</name>
    <dbReference type="NCBI Taxonomy" id="9490"/>
    <lineage>
        <taxon>Eukaryota</taxon>
        <taxon>Metazoa</taxon>
        <taxon>Chordata</taxon>
        <taxon>Craniata</taxon>
        <taxon>Vertebrata</taxon>
        <taxon>Euteleostomi</taxon>
        <taxon>Mammalia</taxon>
        <taxon>Eutheria</taxon>
        <taxon>Euarchontoglires</taxon>
        <taxon>Primates</taxon>
        <taxon>Haplorrhini</taxon>
        <taxon>Platyrrhini</taxon>
        <taxon>Cebidae</taxon>
        <taxon>Callitrichinae</taxon>
        <taxon>Saguinus</taxon>
    </lineage>
</organism>
<feature type="compositionally biased region" description="Pro residues" evidence="1">
    <location>
        <begin position="1"/>
        <end position="10"/>
    </location>
</feature>
<feature type="non-terminal residue" evidence="2">
    <location>
        <position position="1"/>
    </location>
</feature>